<name>A0A251VKQ0_HELAN</name>
<reference evidence="2" key="1">
    <citation type="journal article" date="2017" name="Nature">
        <title>The sunflower genome provides insights into oil metabolism, flowering and Asterid evolution.</title>
        <authorList>
            <person name="Badouin H."/>
            <person name="Gouzy J."/>
            <person name="Grassa C.J."/>
            <person name="Murat F."/>
            <person name="Staton S.E."/>
            <person name="Cottret L."/>
            <person name="Lelandais-Briere C."/>
            <person name="Owens G.L."/>
            <person name="Carrere S."/>
            <person name="Mayjonade B."/>
            <person name="Legrand L."/>
            <person name="Gill N."/>
            <person name="Kane N.C."/>
            <person name="Bowers J.E."/>
            <person name="Hubner S."/>
            <person name="Bellec A."/>
            <person name="Berard A."/>
            <person name="Berges H."/>
            <person name="Blanchet N."/>
            <person name="Boniface M.C."/>
            <person name="Brunel D."/>
            <person name="Catrice O."/>
            <person name="Chaidir N."/>
            <person name="Claudel C."/>
            <person name="Donnadieu C."/>
            <person name="Faraut T."/>
            <person name="Fievet G."/>
            <person name="Helmstetter N."/>
            <person name="King M."/>
            <person name="Knapp S.J."/>
            <person name="Lai Z."/>
            <person name="Le Paslier M.C."/>
            <person name="Lippi Y."/>
            <person name="Lorenzon L."/>
            <person name="Mandel J.R."/>
            <person name="Marage G."/>
            <person name="Marchand G."/>
            <person name="Marquand E."/>
            <person name="Bret-Mestries E."/>
            <person name="Morien E."/>
            <person name="Nambeesan S."/>
            <person name="Nguyen T."/>
            <person name="Pegot-Espagnet P."/>
            <person name="Pouilly N."/>
            <person name="Raftis F."/>
            <person name="Sallet E."/>
            <person name="Schiex T."/>
            <person name="Thomas J."/>
            <person name="Vandecasteele C."/>
            <person name="Vares D."/>
            <person name="Vear F."/>
            <person name="Vautrin S."/>
            <person name="Crespi M."/>
            <person name="Mangin B."/>
            <person name="Burke J.M."/>
            <person name="Salse J."/>
            <person name="Munos S."/>
            <person name="Vincourt P."/>
            <person name="Rieseberg L.H."/>
            <person name="Langlade N.B."/>
        </authorList>
    </citation>
    <scope>NUCLEOTIDE SEQUENCE [LARGE SCALE GENOMIC DNA]</scope>
    <source>
        <strain evidence="2">cv. SF193</strain>
    </source>
</reference>
<protein>
    <submittedName>
        <fullName evidence="1">Uncharacterized protein</fullName>
    </submittedName>
</protein>
<proteinExistence type="predicted"/>
<evidence type="ECO:0000313" key="2">
    <source>
        <dbReference type="Proteomes" id="UP000215914"/>
    </source>
</evidence>
<sequence length="68" mass="8007">MEPMIEFSGHLRPQLPIIRSSTRLLSFTELQQESVYLRRCLRNLLQFGMINKPLKLNYLGITCRGTHF</sequence>
<dbReference type="AlphaFoldDB" id="A0A251VKQ0"/>
<keyword evidence="2" id="KW-1185">Reference proteome</keyword>
<dbReference type="EMBL" id="CM007890">
    <property type="protein sequence ID" value="OTG35889.1"/>
    <property type="molecule type" value="Genomic_DNA"/>
</dbReference>
<dbReference type="Proteomes" id="UP000215914">
    <property type="component" value="Chromosome 1"/>
</dbReference>
<accession>A0A251VKQ0</accession>
<dbReference type="InParanoid" id="A0A251VKQ0"/>
<gene>
    <name evidence="1" type="ORF">HannXRQ_Chr01g0001621</name>
</gene>
<evidence type="ECO:0000313" key="1">
    <source>
        <dbReference type="EMBL" id="OTG35889.1"/>
    </source>
</evidence>
<organism evidence="1 2">
    <name type="scientific">Helianthus annuus</name>
    <name type="common">Common sunflower</name>
    <dbReference type="NCBI Taxonomy" id="4232"/>
    <lineage>
        <taxon>Eukaryota</taxon>
        <taxon>Viridiplantae</taxon>
        <taxon>Streptophyta</taxon>
        <taxon>Embryophyta</taxon>
        <taxon>Tracheophyta</taxon>
        <taxon>Spermatophyta</taxon>
        <taxon>Magnoliopsida</taxon>
        <taxon>eudicotyledons</taxon>
        <taxon>Gunneridae</taxon>
        <taxon>Pentapetalae</taxon>
        <taxon>asterids</taxon>
        <taxon>campanulids</taxon>
        <taxon>Asterales</taxon>
        <taxon>Asteraceae</taxon>
        <taxon>Asteroideae</taxon>
        <taxon>Heliantheae alliance</taxon>
        <taxon>Heliantheae</taxon>
        <taxon>Helianthus</taxon>
    </lineage>
</organism>